<keyword evidence="1" id="KW-0479">Metal-binding</keyword>
<reference evidence="5 6" key="1">
    <citation type="journal article" date="2019" name="Gigascience">
        <title>Whole-genome sequence of the oriental lung fluke Paragonimus westermani.</title>
        <authorList>
            <person name="Oey H."/>
            <person name="Zakrzewski M."/>
            <person name="Narain K."/>
            <person name="Devi K.R."/>
            <person name="Agatsuma T."/>
            <person name="Nawaratna S."/>
            <person name="Gobert G.N."/>
            <person name="Jones M.K."/>
            <person name="Ragan M.A."/>
            <person name="McManus D.P."/>
            <person name="Krause L."/>
        </authorList>
    </citation>
    <scope>NUCLEOTIDE SEQUENCE [LARGE SCALE GENOMIC DNA]</scope>
    <source>
        <strain evidence="5 6">IND2009</strain>
    </source>
</reference>
<dbReference type="EMBL" id="QNGE01000128">
    <property type="protein sequence ID" value="KAA3681788.1"/>
    <property type="molecule type" value="Genomic_DNA"/>
</dbReference>
<keyword evidence="2" id="KW-0677">Repeat</keyword>
<dbReference type="AlphaFoldDB" id="A0A5J4P372"/>
<evidence type="ECO:0000256" key="1">
    <source>
        <dbReference type="ARBA" id="ARBA00022723"/>
    </source>
</evidence>
<dbReference type="SUPFAM" id="SSF47473">
    <property type="entry name" value="EF-hand"/>
    <property type="match status" value="1"/>
</dbReference>
<dbReference type="PROSITE" id="PS50222">
    <property type="entry name" value="EF_HAND_2"/>
    <property type="match status" value="1"/>
</dbReference>
<proteinExistence type="predicted"/>
<feature type="domain" description="EF-hand" evidence="4">
    <location>
        <begin position="157"/>
        <end position="192"/>
    </location>
</feature>
<keyword evidence="3" id="KW-0106">Calcium</keyword>
<name>A0A5J4P372_9TREM</name>
<dbReference type="Gene3D" id="1.10.238.10">
    <property type="entry name" value="EF-hand"/>
    <property type="match status" value="1"/>
</dbReference>
<dbReference type="PANTHER" id="PTHR23055">
    <property type="entry name" value="CALCIUM BINDING PROTEINS"/>
    <property type="match status" value="1"/>
</dbReference>
<dbReference type="InterPro" id="IPR028846">
    <property type="entry name" value="Recoverin"/>
</dbReference>
<dbReference type="Proteomes" id="UP000324629">
    <property type="component" value="Unassembled WGS sequence"/>
</dbReference>
<keyword evidence="6" id="KW-1185">Reference proteome</keyword>
<evidence type="ECO:0000313" key="6">
    <source>
        <dbReference type="Proteomes" id="UP000324629"/>
    </source>
</evidence>
<gene>
    <name evidence="5" type="ORF">DEA37_0011962</name>
</gene>
<accession>A0A5J4P372</accession>
<comment type="caution">
    <text evidence="5">The sequence shown here is derived from an EMBL/GenBank/DDBJ whole genome shotgun (WGS) entry which is preliminary data.</text>
</comment>
<dbReference type="Pfam" id="PF13499">
    <property type="entry name" value="EF-hand_7"/>
    <property type="match status" value="1"/>
</dbReference>
<dbReference type="PANTHER" id="PTHR23055:SF60">
    <property type="entry name" value="CALAXIN"/>
    <property type="match status" value="1"/>
</dbReference>
<organism evidence="5 6">
    <name type="scientific">Paragonimus westermani</name>
    <dbReference type="NCBI Taxonomy" id="34504"/>
    <lineage>
        <taxon>Eukaryota</taxon>
        <taxon>Metazoa</taxon>
        <taxon>Spiralia</taxon>
        <taxon>Lophotrochozoa</taxon>
        <taxon>Platyhelminthes</taxon>
        <taxon>Trematoda</taxon>
        <taxon>Digenea</taxon>
        <taxon>Plagiorchiida</taxon>
        <taxon>Troglotremata</taxon>
        <taxon>Troglotrematidae</taxon>
        <taxon>Paragonimus</taxon>
    </lineage>
</organism>
<dbReference type="PROSITE" id="PS00018">
    <property type="entry name" value="EF_HAND_1"/>
    <property type="match status" value="1"/>
</dbReference>
<sequence>MFTKPSHSSDVQSVRPSPSILKQRFYYKSLQLESRTHFTCIEIEALLRIFDKIIDKYKSPMTKSVFKDVLFNFFGLTNDIMMERIFRTMTNGRNLMTHEDWVTGLDIYLRGTLSQRANFAFTVYDHQKRGFLSKEDIQLYLKDIIVNRIPDEDAEECQTDMLDMIFLLLDQDKDGYISRTDFLKSVYAEPLLLQLLGDCLPLSNSELTLNALIKQSGGGEYDPV</sequence>
<evidence type="ECO:0000256" key="3">
    <source>
        <dbReference type="ARBA" id="ARBA00022837"/>
    </source>
</evidence>
<evidence type="ECO:0000256" key="2">
    <source>
        <dbReference type="ARBA" id="ARBA00022737"/>
    </source>
</evidence>
<protein>
    <recommendedName>
        <fullName evidence="4">EF-hand domain-containing protein</fullName>
    </recommendedName>
</protein>
<dbReference type="InterPro" id="IPR011992">
    <property type="entry name" value="EF-hand-dom_pair"/>
</dbReference>
<dbReference type="InterPro" id="IPR002048">
    <property type="entry name" value="EF_hand_dom"/>
</dbReference>
<dbReference type="GO" id="GO:0005509">
    <property type="term" value="F:calcium ion binding"/>
    <property type="evidence" value="ECO:0007669"/>
    <property type="project" value="InterPro"/>
</dbReference>
<evidence type="ECO:0000313" key="5">
    <source>
        <dbReference type="EMBL" id="KAA3681788.1"/>
    </source>
</evidence>
<evidence type="ECO:0000259" key="4">
    <source>
        <dbReference type="PROSITE" id="PS50222"/>
    </source>
</evidence>
<dbReference type="InterPro" id="IPR018247">
    <property type="entry name" value="EF_Hand_1_Ca_BS"/>
</dbReference>